<sequence length="535" mass="57792">MRPELLGTSPVHGEVPPAVELRGITKRYGTTIACDDVHLSVASGEIHGLLGQNGAGKSTLVKILLGLAGRDAGQILLHGRPTEIPDPFAAAELGLAMVHQHFSLVNELTVWENVTLGDTGRPDADATCELVRSIGERYGLVVDPLAKVEDLSTGQRQRVEIIKCLRRDPSILILDEPTSVLTLGDSRELFSVLRRVAQDEQRTVILISHKLDEILNATDRVTIMRSGRVVAQRRTAETDERELAREMVGRELSKWVAASALGDLDALVDPGLSKDPAMFTALRPSEDQPAVRMRIDAAVANRDGRPLLQGLTLELRAGEILGLAGIEGNGQHALGDLLSSLLPLDSGEVRVDGTPVPAGRPGAMHHAGIGVIPEDRHQSGCVLDMSVAENLVLSAVPTVSRRGFVSRRRMRERAEELIERFAIATPSPDTPMRALSGGNQQKVVLARELSQQPKILVAAYPTRGLDIGAIEYMTEQLHEASRAGIAVLLISTELEEILTLSHRVAVIHRGAVVGEMPRMDVDIERLGMLMGGQEA</sequence>
<dbReference type="SMART" id="SM00382">
    <property type="entry name" value="AAA"/>
    <property type="match status" value="1"/>
</dbReference>
<dbReference type="Proteomes" id="UP001589870">
    <property type="component" value="Unassembled WGS sequence"/>
</dbReference>
<keyword evidence="1" id="KW-0547">Nucleotide-binding</keyword>
<dbReference type="EMBL" id="JBHMQT010000012">
    <property type="protein sequence ID" value="MFC0862298.1"/>
    <property type="molecule type" value="Genomic_DNA"/>
</dbReference>
<reference evidence="4 5" key="1">
    <citation type="submission" date="2024-09" db="EMBL/GenBank/DDBJ databases">
        <authorList>
            <person name="Sun Q."/>
            <person name="Mori K."/>
        </authorList>
    </citation>
    <scope>NUCLEOTIDE SEQUENCE [LARGE SCALE GENOMIC DNA]</scope>
    <source>
        <strain evidence="4 5">TBRC 1851</strain>
    </source>
</reference>
<feature type="domain" description="ABC transporter" evidence="3">
    <location>
        <begin position="293"/>
        <end position="534"/>
    </location>
</feature>
<accession>A0ABV6U1G7</accession>
<dbReference type="SUPFAM" id="SSF52540">
    <property type="entry name" value="P-loop containing nucleoside triphosphate hydrolases"/>
    <property type="match status" value="2"/>
</dbReference>
<evidence type="ECO:0000256" key="1">
    <source>
        <dbReference type="ARBA" id="ARBA00022741"/>
    </source>
</evidence>
<dbReference type="InterPro" id="IPR050107">
    <property type="entry name" value="ABC_carbohydrate_import_ATPase"/>
</dbReference>
<evidence type="ECO:0000256" key="2">
    <source>
        <dbReference type="ARBA" id="ARBA00022840"/>
    </source>
</evidence>
<dbReference type="InterPro" id="IPR003593">
    <property type="entry name" value="AAA+_ATPase"/>
</dbReference>
<dbReference type="GO" id="GO:0005524">
    <property type="term" value="F:ATP binding"/>
    <property type="evidence" value="ECO:0007669"/>
    <property type="project" value="UniProtKB-KW"/>
</dbReference>
<protein>
    <submittedName>
        <fullName evidence="4">ABC transporter ATP-binding protein</fullName>
    </submittedName>
</protein>
<dbReference type="CDD" id="cd03215">
    <property type="entry name" value="ABC_Carb_Monos_II"/>
    <property type="match status" value="1"/>
</dbReference>
<evidence type="ECO:0000313" key="5">
    <source>
        <dbReference type="Proteomes" id="UP001589870"/>
    </source>
</evidence>
<dbReference type="InterPro" id="IPR003439">
    <property type="entry name" value="ABC_transporter-like_ATP-bd"/>
</dbReference>
<dbReference type="Pfam" id="PF00005">
    <property type="entry name" value="ABC_tran"/>
    <property type="match status" value="2"/>
</dbReference>
<dbReference type="InterPro" id="IPR027417">
    <property type="entry name" value="P-loop_NTPase"/>
</dbReference>
<dbReference type="PANTHER" id="PTHR43790">
    <property type="entry name" value="CARBOHYDRATE TRANSPORT ATP-BINDING PROTEIN MG119-RELATED"/>
    <property type="match status" value="1"/>
</dbReference>
<gene>
    <name evidence="4" type="ORF">ACFHYQ_08315</name>
</gene>
<evidence type="ECO:0000259" key="3">
    <source>
        <dbReference type="PROSITE" id="PS50893"/>
    </source>
</evidence>
<proteinExistence type="predicted"/>
<organism evidence="4 5">
    <name type="scientific">Sphaerimonospora cavernae</name>
    <dbReference type="NCBI Taxonomy" id="1740611"/>
    <lineage>
        <taxon>Bacteria</taxon>
        <taxon>Bacillati</taxon>
        <taxon>Actinomycetota</taxon>
        <taxon>Actinomycetes</taxon>
        <taxon>Streptosporangiales</taxon>
        <taxon>Streptosporangiaceae</taxon>
        <taxon>Sphaerimonospora</taxon>
    </lineage>
</organism>
<dbReference type="InterPro" id="IPR017871">
    <property type="entry name" value="ABC_transporter-like_CS"/>
</dbReference>
<comment type="caution">
    <text evidence="4">The sequence shown here is derived from an EMBL/GenBank/DDBJ whole genome shotgun (WGS) entry which is preliminary data.</text>
</comment>
<dbReference type="Gene3D" id="3.40.50.300">
    <property type="entry name" value="P-loop containing nucleotide triphosphate hydrolases"/>
    <property type="match status" value="2"/>
</dbReference>
<dbReference type="PROSITE" id="PS50893">
    <property type="entry name" value="ABC_TRANSPORTER_2"/>
    <property type="match status" value="2"/>
</dbReference>
<keyword evidence="5" id="KW-1185">Reference proteome</keyword>
<dbReference type="PROSITE" id="PS00211">
    <property type="entry name" value="ABC_TRANSPORTER_1"/>
    <property type="match status" value="1"/>
</dbReference>
<dbReference type="PANTHER" id="PTHR43790:SF4">
    <property type="entry name" value="GUANOSINE IMPORT ATP-BINDING PROTEIN NUPO"/>
    <property type="match status" value="1"/>
</dbReference>
<feature type="domain" description="ABC transporter" evidence="3">
    <location>
        <begin position="19"/>
        <end position="251"/>
    </location>
</feature>
<keyword evidence="2 4" id="KW-0067">ATP-binding</keyword>
<name>A0ABV6U1G7_9ACTN</name>
<dbReference type="CDD" id="cd03216">
    <property type="entry name" value="ABC_Carb_Monos_I"/>
    <property type="match status" value="1"/>
</dbReference>
<evidence type="ECO:0000313" key="4">
    <source>
        <dbReference type="EMBL" id="MFC0862298.1"/>
    </source>
</evidence>